<keyword evidence="1" id="KW-0472">Membrane</keyword>
<evidence type="ECO:0000256" key="1">
    <source>
        <dbReference type="SAM" id="Phobius"/>
    </source>
</evidence>
<keyword evidence="1" id="KW-0812">Transmembrane</keyword>
<dbReference type="Proteomes" id="UP000553459">
    <property type="component" value="Unassembled WGS sequence"/>
</dbReference>
<evidence type="ECO:0000313" key="2">
    <source>
        <dbReference type="EMBL" id="NAW52111.1"/>
    </source>
</evidence>
<comment type="caution">
    <text evidence="2">The sequence shown here is derived from an EMBL/GenBank/DDBJ whole genome shotgun (WGS) entry which is preliminary data.</text>
</comment>
<evidence type="ECO:0000313" key="3">
    <source>
        <dbReference type="Proteomes" id="UP000553459"/>
    </source>
</evidence>
<feature type="transmembrane region" description="Helical" evidence="1">
    <location>
        <begin position="126"/>
        <end position="144"/>
    </location>
</feature>
<dbReference type="EMBL" id="JAAABJ010000642">
    <property type="protein sequence ID" value="NAW52111.1"/>
    <property type="molecule type" value="Genomic_DNA"/>
</dbReference>
<keyword evidence="3" id="KW-1185">Reference proteome</keyword>
<keyword evidence="1" id="KW-1133">Transmembrane helix</keyword>
<gene>
    <name evidence="2" type="ORF">GNY06_12260</name>
</gene>
<sequence>MEETLLNNIRNRPRFKFVSQFSASDCEIYLQKRLKANPTIGGKINREVATLWVNNQRDAYWKPYLSIRIESSEETQGYTHLHCIVGPSSSVWTFFMFLYFIFGIFFMIFISLYYVELKIKTENYPWALYISVICLLLIFLTWMASQIGQNLAKEEMQMLRKFVESISEYLSIKQET</sequence>
<organism evidence="2 3">
    <name type="scientific">Elizabethkingia argenteiflava</name>
    <dbReference type="NCBI Taxonomy" id="2681556"/>
    <lineage>
        <taxon>Bacteria</taxon>
        <taxon>Pseudomonadati</taxon>
        <taxon>Bacteroidota</taxon>
        <taxon>Flavobacteriia</taxon>
        <taxon>Flavobacteriales</taxon>
        <taxon>Weeksellaceae</taxon>
        <taxon>Elizabethkingia</taxon>
    </lineage>
</organism>
<dbReference type="AlphaFoldDB" id="A0A845PYX7"/>
<accession>A0A845PYX7</accession>
<proteinExistence type="predicted"/>
<evidence type="ECO:0008006" key="4">
    <source>
        <dbReference type="Google" id="ProtNLM"/>
    </source>
</evidence>
<dbReference type="RefSeq" id="WP_166520363.1">
    <property type="nucleotide sequence ID" value="NZ_JAAABJ010000642.1"/>
</dbReference>
<name>A0A845PYX7_9FLAO</name>
<protein>
    <recommendedName>
        <fullName evidence="4">GTP-binding protein</fullName>
    </recommendedName>
</protein>
<reference evidence="2 3" key="1">
    <citation type="submission" date="2019-11" db="EMBL/GenBank/DDBJ databases">
        <title>Characterization of Elizabethkingia argenteiflava sp. nov., isolated from inner surface of Soybean Pods.</title>
        <authorList>
            <person name="Mo S."/>
        </authorList>
    </citation>
    <scope>NUCLEOTIDE SEQUENCE [LARGE SCALE GENOMIC DNA]</scope>
    <source>
        <strain evidence="2 3">YB22</strain>
    </source>
</reference>
<feature type="transmembrane region" description="Helical" evidence="1">
    <location>
        <begin position="91"/>
        <end position="114"/>
    </location>
</feature>